<comment type="caution">
    <text evidence="4">The sequence shown here is derived from an EMBL/GenBank/DDBJ whole genome shotgun (WGS) entry which is preliminary data.</text>
</comment>
<dbReference type="Pfam" id="PF00583">
    <property type="entry name" value="Acetyltransf_1"/>
    <property type="match status" value="1"/>
</dbReference>
<dbReference type="PANTHER" id="PTHR43877:SF2">
    <property type="entry name" value="AMINOALKYLPHOSPHONATE N-ACETYLTRANSFERASE-RELATED"/>
    <property type="match status" value="1"/>
</dbReference>
<dbReference type="InterPro" id="IPR050832">
    <property type="entry name" value="Bact_Acetyltransf"/>
</dbReference>
<dbReference type="PANTHER" id="PTHR43877">
    <property type="entry name" value="AMINOALKYLPHOSPHONATE N-ACETYLTRANSFERASE-RELATED-RELATED"/>
    <property type="match status" value="1"/>
</dbReference>
<keyword evidence="2" id="KW-0012">Acyltransferase</keyword>
<dbReference type="EMBL" id="JAANNP010000021">
    <property type="protein sequence ID" value="NHC15256.1"/>
    <property type="molecule type" value="Genomic_DNA"/>
</dbReference>
<dbReference type="InterPro" id="IPR016181">
    <property type="entry name" value="Acyl_CoA_acyltransferase"/>
</dbReference>
<organism evidence="4 5">
    <name type="scientific">Motilibacter deserti</name>
    <dbReference type="NCBI Taxonomy" id="2714956"/>
    <lineage>
        <taxon>Bacteria</taxon>
        <taxon>Bacillati</taxon>
        <taxon>Actinomycetota</taxon>
        <taxon>Actinomycetes</taxon>
        <taxon>Motilibacterales</taxon>
        <taxon>Motilibacteraceae</taxon>
        <taxon>Motilibacter</taxon>
    </lineage>
</organism>
<proteinExistence type="predicted"/>
<name>A0ABX0H016_9ACTN</name>
<protein>
    <submittedName>
        <fullName evidence="4">GNAT family N-acetyltransferase</fullName>
    </submittedName>
</protein>
<dbReference type="InterPro" id="IPR000182">
    <property type="entry name" value="GNAT_dom"/>
</dbReference>
<feature type="domain" description="N-acetyltransferase" evidence="3">
    <location>
        <begin position="157"/>
        <end position="306"/>
    </location>
</feature>
<dbReference type="RefSeq" id="WP_166283539.1">
    <property type="nucleotide sequence ID" value="NZ_JAANNP010000021.1"/>
</dbReference>
<accession>A0ABX0H016</accession>
<sequence>MIAVPPPYSCRRATPDDAEAAFAVAAADDARVLGHPDGTLADLRDDLQSTSLEAWLVEHPDRGTVGYVTVEPKGDAVAYLDLYTTDDAVGPELLAGLTQRGREVLPGGGELRTSILRLDDRTAGWLEGAGWKRSTSWARLRLELADGPPAPRLPDGVRIRRVEPGDMAGLRSVHSVIDTSFADSSGHVPEPFEEWFGRNDARSTVDWSQVWLAEDPAGAVGALYCSDDYVEDEKAGYVARLGVLRPARGRGVARALLLTAFADVRARGLPAVLLHVDENGTTGAYALYESVGMRRVLQVDMWVLPA</sequence>
<dbReference type="CDD" id="cd04301">
    <property type="entry name" value="NAT_SF"/>
    <property type="match status" value="1"/>
</dbReference>
<gene>
    <name evidence="4" type="ORF">G9H71_15855</name>
</gene>
<evidence type="ECO:0000256" key="1">
    <source>
        <dbReference type="ARBA" id="ARBA00022679"/>
    </source>
</evidence>
<evidence type="ECO:0000313" key="4">
    <source>
        <dbReference type="EMBL" id="NHC15256.1"/>
    </source>
</evidence>
<reference evidence="4 5" key="1">
    <citation type="submission" date="2020-03" db="EMBL/GenBank/DDBJ databases">
        <title>Two novel Motilibacter sp.</title>
        <authorList>
            <person name="Liu S."/>
        </authorList>
    </citation>
    <scope>NUCLEOTIDE SEQUENCE [LARGE SCALE GENOMIC DNA]</scope>
    <source>
        <strain evidence="4 5">E257</strain>
    </source>
</reference>
<dbReference type="PROSITE" id="PS51186">
    <property type="entry name" value="GNAT"/>
    <property type="match status" value="1"/>
</dbReference>
<evidence type="ECO:0000259" key="3">
    <source>
        <dbReference type="PROSITE" id="PS51186"/>
    </source>
</evidence>
<dbReference type="SUPFAM" id="SSF55729">
    <property type="entry name" value="Acyl-CoA N-acyltransferases (Nat)"/>
    <property type="match status" value="2"/>
</dbReference>
<evidence type="ECO:0000256" key="2">
    <source>
        <dbReference type="ARBA" id="ARBA00023315"/>
    </source>
</evidence>
<keyword evidence="1" id="KW-0808">Transferase</keyword>
<evidence type="ECO:0000313" key="5">
    <source>
        <dbReference type="Proteomes" id="UP000800981"/>
    </source>
</evidence>
<dbReference type="Proteomes" id="UP000800981">
    <property type="component" value="Unassembled WGS sequence"/>
</dbReference>
<dbReference type="Gene3D" id="3.40.630.30">
    <property type="match status" value="1"/>
</dbReference>
<keyword evidence="5" id="KW-1185">Reference proteome</keyword>